<comment type="caution">
    <text evidence="3">The sequence shown here is derived from an EMBL/GenBank/DDBJ whole genome shotgun (WGS) entry which is preliminary data.</text>
</comment>
<gene>
    <name evidence="3" type="ORF">EDC52_103267</name>
</gene>
<dbReference type="Gene3D" id="3.30.1460.30">
    <property type="entry name" value="YgaC/TfoX-N like chaperone"/>
    <property type="match status" value="1"/>
</dbReference>
<dbReference type="InterPro" id="IPR007077">
    <property type="entry name" value="TfoX_C"/>
</dbReference>
<accession>A0A4R3YZG7</accession>
<name>A0A4R3YZG7_9GAMM</name>
<sequence>MQASVKPQIMQAISLFSPLGTITTRSQFGGYSLAADQLMFGLILEGELSLRATRRSEQHFMSRGMERLIYTKRGIPVSLNYFRVSDNLWRQHDVLLCLAGHALEEARRDRQSRLDNQRLKDLPNIGQGIERLLWKAGIQDVETLRACGAKSCYLKLKKIKQQLNITVLFALEGALAGRHAAALPPGQRAALMEWYQHHACH</sequence>
<evidence type="ECO:0000259" key="1">
    <source>
        <dbReference type="Pfam" id="PF04993"/>
    </source>
</evidence>
<protein>
    <submittedName>
        <fullName evidence="3">Regulator of competence-specific genes</fullName>
    </submittedName>
</protein>
<feature type="domain" description="TfoX C-terminal" evidence="2">
    <location>
        <begin position="116"/>
        <end position="195"/>
    </location>
</feature>
<dbReference type="Pfam" id="PF04994">
    <property type="entry name" value="TfoX_C"/>
    <property type="match status" value="1"/>
</dbReference>
<proteinExistence type="predicted"/>
<evidence type="ECO:0000313" key="4">
    <source>
        <dbReference type="Proteomes" id="UP000295719"/>
    </source>
</evidence>
<dbReference type="PIRSF" id="PIRSF028788">
    <property type="entry name" value="TfoX_Sxy"/>
    <property type="match status" value="1"/>
</dbReference>
<dbReference type="GO" id="GO:0030420">
    <property type="term" value="P:establishment of competence for transformation"/>
    <property type="evidence" value="ECO:0007669"/>
    <property type="project" value="InterPro"/>
</dbReference>
<dbReference type="InterPro" id="IPR007076">
    <property type="entry name" value="TfoX_N"/>
</dbReference>
<dbReference type="SUPFAM" id="SSF159894">
    <property type="entry name" value="YgaC/TfoX-N like"/>
    <property type="match status" value="1"/>
</dbReference>
<dbReference type="AlphaFoldDB" id="A0A4R3YZG7"/>
<dbReference type="PANTHER" id="PTHR36121">
    <property type="entry name" value="PROTEIN SXY"/>
    <property type="match status" value="1"/>
</dbReference>
<keyword evidence="4" id="KW-1185">Reference proteome</keyword>
<dbReference type="Gene3D" id="1.10.150.20">
    <property type="entry name" value="5' to 3' exonuclease, C-terminal subdomain"/>
    <property type="match status" value="1"/>
</dbReference>
<dbReference type="EMBL" id="SMCR01000003">
    <property type="protein sequence ID" value="TCV98181.1"/>
    <property type="molecule type" value="Genomic_DNA"/>
</dbReference>
<dbReference type="RefSeq" id="WP_131864937.1">
    <property type="nucleotide sequence ID" value="NZ_SMCR01000003.1"/>
</dbReference>
<dbReference type="Proteomes" id="UP000295719">
    <property type="component" value="Unassembled WGS sequence"/>
</dbReference>
<organism evidence="3 4">
    <name type="scientific">Biostraticola tofi</name>
    <dbReference type="NCBI Taxonomy" id="466109"/>
    <lineage>
        <taxon>Bacteria</taxon>
        <taxon>Pseudomonadati</taxon>
        <taxon>Pseudomonadota</taxon>
        <taxon>Gammaproteobacteria</taxon>
        <taxon>Enterobacterales</taxon>
        <taxon>Bruguierivoracaceae</taxon>
        <taxon>Biostraticola</taxon>
    </lineage>
</organism>
<evidence type="ECO:0000313" key="3">
    <source>
        <dbReference type="EMBL" id="TCV98181.1"/>
    </source>
</evidence>
<dbReference type="InterPro" id="IPR026256">
    <property type="entry name" value="TfoX-like_gammaprotbact"/>
</dbReference>
<dbReference type="Pfam" id="PF04993">
    <property type="entry name" value="TfoX_N"/>
    <property type="match status" value="1"/>
</dbReference>
<feature type="domain" description="TfoX N-terminal" evidence="1">
    <location>
        <begin position="15"/>
        <end position="106"/>
    </location>
</feature>
<evidence type="ECO:0000259" key="2">
    <source>
        <dbReference type="Pfam" id="PF04994"/>
    </source>
</evidence>
<reference evidence="3 4" key="1">
    <citation type="submission" date="2019-03" db="EMBL/GenBank/DDBJ databases">
        <title>Genomic Encyclopedia of Type Strains, Phase IV (KMG-IV): sequencing the most valuable type-strain genomes for metagenomic binning, comparative biology and taxonomic classification.</title>
        <authorList>
            <person name="Goeker M."/>
        </authorList>
    </citation>
    <scope>NUCLEOTIDE SEQUENCE [LARGE SCALE GENOMIC DNA]</scope>
    <source>
        <strain evidence="3 4">DSM 19580</strain>
    </source>
</reference>
<dbReference type="InterPro" id="IPR047525">
    <property type="entry name" value="TfoX-like"/>
</dbReference>
<dbReference type="OrthoDB" id="4225809at2"/>
<dbReference type="PANTHER" id="PTHR36121:SF1">
    <property type="entry name" value="PROTEIN SXY"/>
    <property type="match status" value="1"/>
</dbReference>